<keyword evidence="3" id="KW-1185">Reference proteome</keyword>
<dbReference type="Proteomes" id="UP000281406">
    <property type="component" value="Unassembled WGS sequence"/>
</dbReference>
<dbReference type="AlphaFoldDB" id="A0A3N0YEP1"/>
<comment type="caution">
    <text evidence="2">The sequence shown here is derived from an EMBL/GenBank/DDBJ whole genome shotgun (WGS) entry which is preliminary data.</text>
</comment>
<reference evidence="2 3" key="1">
    <citation type="submission" date="2018-10" db="EMBL/GenBank/DDBJ databases">
        <title>Genome assembly for a Yunnan-Guizhou Plateau 3E fish, Anabarilius grahami (Regan), and its evolutionary and genetic applications.</title>
        <authorList>
            <person name="Jiang W."/>
        </authorList>
    </citation>
    <scope>NUCLEOTIDE SEQUENCE [LARGE SCALE GENOMIC DNA]</scope>
    <source>
        <strain evidence="2">AG-KIZ</strain>
        <tissue evidence="2">Muscle</tissue>
    </source>
</reference>
<evidence type="ECO:0000313" key="3">
    <source>
        <dbReference type="Proteomes" id="UP000281406"/>
    </source>
</evidence>
<accession>A0A3N0YEP1</accession>
<evidence type="ECO:0000313" key="2">
    <source>
        <dbReference type="EMBL" id="ROL44248.1"/>
    </source>
</evidence>
<feature type="region of interest" description="Disordered" evidence="1">
    <location>
        <begin position="95"/>
        <end position="126"/>
    </location>
</feature>
<proteinExistence type="predicted"/>
<dbReference type="EMBL" id="RJVU01046426">
    <property type="protein sequence ID" value="ROL44248.1"/>
    <property type="molecule type" value="Genomic_DNA"/>
</dbReference>
<sequence length="274" mass="29952">MTERSDQGTEAAGAQQTSLEEFLHSSIRRMESQERNLNETGRAVQALVAQIVVWSLSWLSCQFLFGVPVVRHQFPVVRHRVLLLVWILESSHHHSSRHHLTTPTDHPSPCAYRKRSDQGTEAAGAQQTSLEEFLHSSIRRMESQERNLNETGRAVQALVAQATWIIKGSSCHSSPSPPAAHSLTSLNTHLILISLSDRCLEFVVVVLSVPVRSPSCSSPVPGCSSSCLVARLDPGVISSPLFTSPPHDTNRSSQSLRLPKSAPSIVCSSITACI</sequence>
<gene>
    <name evidence="2" type="ORF">DPX16_4317</name>
</gene>
<evidence type="ECO:0000256" key="1">
    <source>
        <dbReference type="SAM" id="MobiDB-lite"/>
    </source>
</evidence>
<protein>
    <submittedName>
        <fullName evidence="2">Uncharacterized protein</fullName>
    </submittedName>
</protein>
<organism evidence="2 3">
    <name type="scientific">Anabarilius grahami</name>
    <name type="common">Kanglang fish</name>
    <name type="synonym">Barilius grahami</name>
    <dbReference type="NCBI Taxonomy" id="495550"/>
    <lineage>
        <taxon>Eukaryota</taxon>
        <taxon>Metazoa</taxon>
        <taxon>Chordata</taxon>
        <taxon>Craniata</taxon>
        <taxon>Vertebrata</taxon>
        <taxon>Euteleostomi</taxon>
        <taxon>Actinopterygii</taxon>
        <taxon>Neopterygii</taxon>
        <taxon>Teleostei</taxon>
        <taxon>Ostariophysi</taxon>
        <taxon>Cypriniformes</taxon>
        <taxon>Xenocyprididae</taxon>
        <taxon>Xenocypridinae</taxon>
        <taxon>Xenocypridinae incertae sedis</taxon>
        <taxon>Anabarilius</taxon>
    </lineage>
</organism>
<name>A0A3N0YEP1_ANAGA</name>